<name>A0A0V0GER0_SOLCH</name>
<organism evidence="1">
    <name type="scientific">Solanum chacoense</name>
    <name type="common">Chaco potato</name>
    <dbReference type="NCBI Taxonomy" id="4108"/>
    <lineage>
        <taxon>Eukaryota</taxon>
        <taxon>Viridiplantae</taxon>
        <taxon>Streptophyta</taxon>
        <taxon>Embryophyta</taxon>
        <taxon>Tracheophyta</taxon>
        <taxon>Spermatophyta</taxon>
        <taxon>Magnoliopsida</taxon>
        <taxon>eudicotyledons</taxon>
        <taxon>Gunneridae</taxon>
        <taxon>Pentapetalae</taxon>
        <taxon>asterids</taxon>
        <taxon>lamiids</taxon>
        <taxon>Solanales</taxon>
        <taxon>Solanaceae</taxon>
        <taxon>Solanoideae</taxon>
        <taxon>Solaneae</taxon>
        <taxon>Solanum</taxon>
    </lineage>
</organism>
<sequence length="61" mass="7214">ETFLKVILPLNLKLESLETKMMPLLKLRHISSSYFESCLLNTNQNCQDRPCGTKSYFFCYY</sequence>
<reference evidence="1" key="1">
    <citation type="submission" date="2015-12" db="EMBL/GenBank/DDBJ databases">
        <title>Gene expression during late stages of embryo sac development: a critical building block for successful pollen-pistil interactions.</title>
        <authorList>
            <person name="Liu Y."/>
            <person name="Joly V."/>
            <person name="Sabar M."/>
            <person name="Matton D.P."/>
        </authorList>
    </citation>
    <scope>NUCLEOTIDE SEQUENCE</scope>
</reference>
<evidence type="ECO:0000313" key="1">
    <source>
        <dbReference type="EMBL" id="JAP06365.1"/>
    </source>
</evidence>
<proteinExistence type="predicted"/>
<dbReference type="EMBL" id="GEDG01041626">
    <property type="protein sequence ID" value="JAP06365.1"/>
    <property type="molecule type" value="Transcribed_RNA"/>
</dbReference>
<dbReference type="AlphaFoldDB" id="A0A0V0GER0"/>
<accession>A0A0V0GER0</accession>
<protein>
    <submittedName>
        <fullName evidence="1">Putative ovule protein</fullName>
    </submittedName>
</protein>
<feature type="non-terminal residue" evidence="1">
    <location>
        <position position="1"/>
    </location>
</feature>